<evidence type="ECO:0000256" key="2">
    <source>
        <dbReference type="SAM" id="Coils"/>
    </source>
</evidence>
<dbReference type="GO" id="GO:0072699">
    <property type="term" value="P:protein localization to cortical microtubule cytoskeleton"/>
    <property type="evidence" value="ECO:0007669"/>
    <property type="project" value="TreeGrafter"/>
</dbReference>
<keyword evidence="5" id="KW-1185">Reference proteome</keyword>
<feature type="compositionally biased region" description="Basic and acidic residues" evidence="3">
    <location>
        <begin position="23"/>
        <end position="33"/>
    </location>
</feature>
<reference evidence="4 5" key="1">
    <citation type="submission" date="2017-11" db="EMBL/GenBank/DDBJ databases">
        <title>De-novo sequencing of pomegranate (Punica granatum L.) genome.</title>
        <authorList>
            <person name="Akparov Z."/>
            <person name="Amiraslanov A."/>
            <person name="Hajiyeva S."/>
            <person name="Abbasov M."/>
            <person name="Kaur K."/>
            <person name="Hamwieh A."/>
            <person name="Solovyev V."/>
            <person name="Salamov A."/>
            <person name="Braich B."/>
            <person name="Kosarev P."/>
            <person name="Mahmoud A."/>
            <person name="Hajiyev E."/>
            <person name="Babayeva S."/>
            <person name="Izzatullayeva V."/>
            <person name="Mammadov A."/>
            <person name="Mammadov A."/>
            <person name="Sharifova S."/>
            <person name="Ojaghi J."/>
            <person name="Eynullazada K."/>
            <person name="Bayramov B."/>
            <person name="Abdulazimova A."/>
            <person name="Shahmuradov I."/>
        </authorList>
    </citation>
    <scope>NUCLEOTIDE SEQUENCE [LARGE SCALE GENOMIC DNA]</scope>
    <source>
        <strain evidence="5">cv. AG2017</strain>
        <tissue evidence="4">Leaf</tissue>
    </source>
</reference>
<feature type="region of interest" description="Disordered" evidence="3">
    <location>
        <begin position="1"/>
        <end position="74"/>
    </location>
</feature>
<dbReference type="InterPro" id="IPR040265">
    <property type="entry name" value="CHUP1/IPGA1-like"/>
</dbReference>
<dbReference type="PANTHER" id="PTHR31342">
    <property type="entry name" value="PROTEIN CHUP1, CHLOROPLASTIC"/>
    <property type="match status" value="1"/>
</dbReference>
<feature type="compositionally biased region" description="Pro residues" evidence="3">
    <location>
        <begin position="1"/>
        <end position="12"/>
    </location>
</feature>
<organism evidence="4 5">
    <name type="scientific">Punica granatum</name>
    <name type="common">Pomegranate</name>
    <dbReference type="NCBI Taxonomy" id="22663"/>
    <lineage>
        <taxon>Eukaryota</taxon>
        <taxon>Viridiplantae</taxon>
        <taxon>Streptophyta</taxon>
        <taxon>Embryophyta</taxon>
        <taxon>Tracheophyta</taxon>
        <taxon>Spermatophyta</taxon>
        <taxon>Magnoliopsida</taxon>
        <taxon>eudicotyledons</taxon>
        <taxon>Gunneridae</taxon>
        <taxon>Pentapetalae</taxon>
        <taxon>rosids</taxon>
        <taxon>malvids</taxon>
        <taxon>Myrtales</taxon>
        <taxon>Lythraceae</taxon>
        <taxon>Punica</taxon>
    </lineage>
</organism>
<dbReference type="GO" id="GO:0055028">
    <property type="term" value="C:cortical microtubule"/>
    <property type="evidence" value="ECO:0007669"/>
    <property type="project" value="TreeGrafter"/>
</dbReference>
<evidence type="ECO:0000256" key="3">
    <source>
        <dbReference type="SAM" id="MobiDB-lite"/>
    </source>
</evidence>
<name>A0A2I0IGC9_PUNGR</name>
<evidence type="ECO:0008006" key="6">
    <source>
        <dbReference type="Google" id="ProtNLM"/>
    </source>
</evidence>
<sequence length="554" mass="61593">MKQETTPPPATTNPPKLIRPTSKVKDLPKDRARSVPPDIKNSSSKVVRRLLFGRPKSGDGHSGPQKSREAEEPRVVAAVTVAARAGPTRAAATAEQFARPRRVRAVEGAEEKWRREMKEKVEMSENLIKNLECEVSGLRMQLEKARSLNSELESKNQKLSEDLAAAENKIAALSSRELQREKELNREYQSPKFKDIQKLIASKLENPKVMKEGPNEVTIKATIRSELPVSPIARVPDSSVRKSPPPCPSFPPPPPPPPLPASRPRARAGAPTQKAPAIVEFYQFLTKQEGKRDRSCPGNTSKPMPATTSAHSSIVGEIQNRSAHLLAIKADIETKGDFINGLIRKILAAAYTDIEDVLNLVNWLDRELSTLADERAVLKHFNWPERKADAMREAAVEYRSLKLLETEISSFKDNPIVPCGTALKKMANLLDKSERSIQRLIKLRSSVLQSYQEHKIPTDWMLDSGIVNKIKQASMKLAKAYMKRVTLEFESVRKSDKEASQEALLLQGVHFAYRAHQFVGGLDSETLCALEEIRQRVPRHLGGSQGLLAGIPSS</sequence>
<feature type="region of interest" description="Disordered" evidence="3">
    <location>
        <begin position="288"/>
        <end position="308"/>
    </location>
</feature>
<dbReference type="PANTHER" id="PTHR31342:SF43">
    <property type="entry name" value="F11A17.16"/>
    <property type="match status" value="1"/>
</dbReference>
<dbReference type="AlphaFoldDB" id="A0A2I0IGC9"/>
<evidence type="ECO:0000313" key="5">
    <source>
        <dbReference type="Proteomes" id="UP000233551"/>
    </source>
</evidence>
<proteinExistence type="predicted"/>
<evidence type="ECO:0000256" key="1">
    <source>
        <dbReference type="ARBA" id="ARBA00023054"/>
    </source>
</evidence>
<dbReference type="Proteomes" id="UP000233551">
    <property type="component" value="Unassembled WGS sequence"/>
</dbReference>
<dbReference type="STRING" id="22663.A0A2I0IGC9"/>
<protein>
    <recommendedName>
        <fullName evidence="6">Protein CHUP1, chloroplastic</fullName>
    </recommendedName>
</protein>
<evidence type="ECO:0000313" key="4">
    <source>
        <dbReference type="EMBL" id="PKI43067.1"/>
    </source>
</evidence>
<feature type="compositionally biased region" description="Pro residues" evidence="3">
    <location>
        <begin position="243"/>
        <end position="261"/>
    </location>
</feature>
<accession>A0A2I0IGC9</accession>
<keyword evidence="1 2" id="KW-0175">Coiled coil</keyword>
<feature type="coiled-coil region" evidence="2">
    <location>
        <begin position="114"/>
        <end position="176"/>
    </location>
</feature>
<comment type="caution">
    <text evidence="4">The sequence shown here is derived from an EMBL/GenBank/DDBJ whole genome shotgun (WGS) entry which is preliminary data.</text>
</comment>
<dbReference type="EMBL" id="PGOL01003088">
    <property type="protein sequence ID" value="PKI43067.1"/>
    <property type="molecule type" value="Genomic_DNA"/>
</dbReference>
<gene>
    <name evidence="4" type="ORF">CRG98_036546</name>
</gene>
<feature type="compositionally biased region" description="Polar residues" evidence="3">
    <location>
        <begin position="297"/>
        <end position="308"/>
    </location>
</feature>
<feature type="region of interest" description="Disordered" evidence="3">
    <location>
        <begin position="230"/>
        <end position="273"/>
    </location>
</feature>